<name>A0A9Q3WJ53_9RHOB</name>
<evidence type="ECO:0000259" key="1">
    <source>
        <dbReference type="Pfam" id="PF18735"/>
    </source>
</evidence>
<dbReference type="Proteomes" id="UP000813672">
    <property type="component" value="Unassembled WGS sequence"/>
</dbReference>
<feature type="domain" description="RiboL-PSP-HEPN" evidence="1">
    <location>
        <begin position="40"/>
        <end position="181"/>
    </location>
</feature>
<dbReference type="InterPro" id="IPR041519">
    <property type="entry name" value="HEPN_RiboL-PSP"/>
</dbReference>
<accession>A0A9Q3WJ53</accession>
<protein>
    <recommendedName>
        <fullName evidence="1">RiboL-PSP-HEPN domain-containing protein</fullName>
    </recommendedName>
</protein>
<dbReference type="RefSeq" id="WP_234218613.1">
    <property type="nucleotide sequence ID" value="NZ_JAGQAF010000002.1"/>
</dbReference>
<dbReference type="AlphaFoldDB" id="A0A9Q3WJ53"/>
<sequence length="205" mass="23006">MNHPTDSYRALRVSLSRVRKLLARVPFDRCVSQLDHLKIQAFILLSHAAFEEYLEELSKSVARAAVNDCRGTGRISKVILALVSQEAILQVKHRDEPRKKVAVDSVADIPRFASVAAANLFRDIEKNHGIKIENQENLLLPIGINPEDFIEVSAAMDALGSKRGNVAHRSVIRVEDTRSSILHTVDQILRDLRELDKQACRNLSL</sequence>
<reference evidence="2" key="1">
    <citation type="journal article" date="2021" name="Environ. Microbiol.">
        <title>Cryptic niche differentiation of novel sediment ecotypes of Rugeria pomeroyi correlates with nitrate respiration.</title>
        <authorList>
            <person name="Lin X."/>
            <person name="McNichol J."/>
            <person name="Chu X."/>
            <person name="Qian Y."/>
            <person name="Luo H."/>
        </authorList>
    </citation>
    <scope>NUCLEOTIDE SEQUENCE</scope>
    <source>
        <strain evidence="2">SZCCDBB064</strain>
    </source>
</reference>
<evidence type="ECO:0000313" key="2">
    <source>
        <dbReference type="EMBL" id="MCE8536779.1"/>
    </source>
</evidence>
<comment type="caution">
    <text evidence="2">The sequence shown here is derived from an EMBL/GenBank/DDBJ whole genome shotgun (WGS) entry which is preliminary data.</text>
</comment>
<dbReference type="EMBL" id="JAGQAF010000002">
    <property type="protein sequence ID" value="MCE8536779.1"/>
    <property type="molecule type" value="Genomic_DNA"/>
</dbReference>
<proteinExistence type="predicted"/>
<organism evidence="2 3">
    <name type="scientific">Ruegeria pomeroyi</name>
    <dbReference type="NCBI Taxonomy" id="89184"/>
    <lineage>
        <taxon>Bacteria</taxon>
        <taxon>Pseudomonadati</taxon>
        <taxon>Pseudomonadota</taxon>
        <taxon>Alphaproteobacteria</taxon>
        <taxon>Rhodobacterales</taxon>
        <taxon>Roseobacteraceae</taxon>
        <taxon>Ruegeria</taxon>
    </lineage>
</organism>
<gene>
    <name evidence="2" type="ORF">KBY27_04855</name>
</gene>
<evidence type="ECO:0000313" key="3">
    <source>
        <dbReference type="Proteomes" id="UP000813672"/>
    </source>
</evidence>
<dbReference type="Pfam" id="PF18735">
    <property type="entry name" value="HEPN_RiboL-PSP"/>
    <property type="match status" value="1"/>
</dbReference>